<dbReference type="RefSeq" id="WP_068750362.1">
    <property type="nucleotide sequence ID" value="NZ_MBQD01000008.1"/>
</dbReference>
<keyword evidence="8" id="KW-1185">Reference proteome</keyword>
<evidence type="ECO:0000313" key="8">
    <source>
        <dbReference type="Proteomes" id="UP000093501"/>
    </source>
</evidence>
<evidence type="ECO:0000256" key="2">
    <source>
        <dbReference type="ARBA" id="ARBA00022801"/>
    </source>
</evidence>
<dbReference type="GO" id="GO:0003676">
    <property type="term" value="F:nucleic acid binding"/>
    <property type="evidence" value="ECO:0007669"/>
    <property type="project" value="InterPro"/>
</dbReference>
<feature type="domain" description="Helicase ATP-binding" evidence="5">
    <location>
        <begin position="155"/>
        <end position="299"/>
    </location>
</feature>
<sequence length="856" mass="94927">MTTGTALEEIVFASHKFRDVLEAARKLTVRSEFTTVEWDEEAPSIDWGFALLYASAITSAQSERAQSAVLRIATACMLSSEAQDAHKAAAAALLERSGNHMAVELAESRDRLPADAWRRLPGALRMEVVRSRIEYSVRLSDGRVLPVNPFQGKFWEAVETNDWLSVSAPTSAGKSRIIREHFLEVTRQTGPFTLVYLVPTRALIEEVSRDLRREVPSDVGVFTLPWDPDLGESSRTVLVVTQERLHLVLELLPSFSVDLLFVDEAQSLAGDARGVLLQHSIERTIRRSPEAQVLFASPLSSNPELLVEDAPPDRRSDSFVSETVTVNQNLLWVEHINRKPQRRAVSLVSDGNSHRVGELVLAQRATTVPMRIALVAHALAGNNPGNVIYVNGPSEAEKVAKAVYEQLPALAEADTEIDDLRDLIKTAVHSKYLLADVLARRVAFHYGNMPLMVRTEIERLFGEGKIHYLICTSTLLEGVNLPCRTIFMRNPQKGPGNPLREGDFWNLAGRAGRWGKEFEGNVVCIDTDDESLWPNLPRVRKRSQITRAVSTGLDDASGLLAFVRSVDEVHDDSASESLFAYLCSRHLAGESIQALLDRVPLESERSEVESAVTRAATDLRIPVEIVTRHTGIAPVSMERLLDSFRRSGKTPADLELPLPEEPDARARFQESLVRIGATMTNVFGATRSSNDRRKWQLANLIVNWMNGMPLARLIDQRLAFNTSLTSARAIRDVMRDIESIARFHAPKYLACYADLLEVYSAELGLETAARPDYAMMLELGVSRTSEVVLMSLGLSRTATVALSDFIGVDEWSRTEALTWLAAQNLDGLGVPVLLQREIGDVLKVATRRAETAPKTD</sequence>
<reference evidence="8" key="1">
    <citation type="submission" date="2016-07" db="EMBL/GenBank/DDBJ databases">
        <authorList>
            <person name="Florea S."/>
            <person name="Webb J.S."/>
            <person name="Jaromczyk J."/>
            <person name="Schardl C.L."/>
        </authorList>
    </citation>
    <scope>NUCLEOTIDE SEQUENCE [LARGE SCALE GENOMIC DNA]</scope>
    <source>
        <strain evidence="8">IPBSL-7</strain>
    </source>
</reference>
<organism evidence="7 8">
    <name type="scientific">Tessaracoccus lapidicaptus</name>
    <dbReference type="NCBI Taxonomy" id="1427523"/>
    <lineage>
        <taxon>Bacteria</taxon>
        <taxon>Bacillati</taxon>
        <taxon>Actinomycetota</taxon>
        <taxon>Actinomycetes</taxon>
        <taxon>Propionibacteriales</taxon>
        <taxon>Propionibacteriaceae</taxon>
        <taxon>Tessaracoccus</taxon>
    </lineage>
</organism>
<dbReference type="Pfam" id="PF00271">
    <property type="entry name" value="Helicase_C"/>
    <property type="match status" value="1"/>
</dbReference>
<keyword evidence="4" id="KW-0067">ATP-binding</keyword>
<evidence type="ECO:0000256" key="1">
    <source>
        <dbReference type="ARBA" id="ARBA00022741"/>
    </source>
</evidence>
<keyword evidence="1" id="KW-0547">Nucleotide-binding</keyword>
<dbReference type="EMBL" id="MBQD01000008">
    <property type="protein sequence ID" value="OCL36720.1"/>
    <property type="molecule type" value="Genomic_DNA"/>
</dbReference>
<dbReference type="PROSITE" id="PS51194">
    <property type="entry name" value="HELICASE_CTER"/>
    <property type="match status" value="1"/>
</dbReference>
<evidence type="ECO:0000256" key="3">
    <source>
        <dbReference type="ARBA" id="ARBA00022806"/>
    </source>
</evidence>
<accession>A0A1C0AR04</accession>
<dbReference type="Gene3D" id="3.40.50.300">
    <property type="entry name" value="P-loop containing nucleotide triphosphate hydrolases"/>
    <property type="match status" value="2"/>
</dbReference>
<dbReference type="InterPro" id="IPR001650">
    <property type="entry name" value="Helicase_C-like"/>
</dbReference>
<evidence type="ECO:0000256" key="4">
    <source>
        <dbReference type="ARBA" id="ARBA00022840"/>
    </source>
</evidence>
<dbReference type="SUPFAM" id="SSF52540">
    <property type="entry name" value="P-loop containing nucleoside triphosphate hydrolases"/>
    <property type="match status" value="1"/>
</dbReference>
<gene>
    <name evidence="7" type="ORF">BCR15_13920</name>
</gene>
<name>A0A1C0AR04_9ACTN</name>
<evidence type="ECO:0000313" key="7">
    <source>
        <dbReference type="EMBL" id="OCL36720.1"/>
    </source>
</evidence>
<dbReference type="InterPro" id="IPR011545">
    <property type="entry name" value="DEAD/DEAH_box_helicase_dom"/>
</dbReference>
<comment type="caution">
    <text evidence="7">The sequence shown here is derived from an EMBL/GenBank/DDBJ whole genome shotgun (WGS) entry which is preliminary data.</text>
</comment>
<feature type="domain" description="Helicase C-terminal" evidence="6">
    <location>
        <begin position="402"/>
        <end position="557"/>
    </location>
</feature>
<evidence type="ECO:0000259" key="6">
    <source>
        <dbReference type="PROSITE" id="PS51194"/>
    </source>
</evidence>
<protein>
    <recommendedName>
        <fullName evidence="9">DEAD/DEAH box helicase</fullName>
    </recommendedName>
</protein>
<dbReference type="InterPro" id="IPR050699">
    <property type="entry name" value="RNA-DNA_Helicase"/>
</dbReference>
<dbReference type="GO" id="GO:0005524">
    <property type="term" value="F:ATP binding"/>
    <property type="evidence" value="ECO:0007669"/>
    <property type="project" value="UniProtKB-KW"/>
</dbReference>
<dbReference type="PANTHER" id="PTHR12131">
    <property type="entry name" value="ATP-DEPENDENT RNA AND DNA HELICASE"/>
    <property type="match status" value="1"/>
</dbReference>
<dbReference type="PROSITE" id="PS51192">
    <property type="entry name" value="HELICASE_ATP_BIND_1"/>
    <property type="match status" value="1"/>
</dbReference>
<dbReference type="GO" id="GO:0004386">
    <property type="term" value="F:helicase activity"/>
    <property type="evidence" value="ECO:0007669"/>
    <property type="project" value="UniProtKB-KW"/>
</dbReference>
<dbReference type="Proteomes" id="UP000093501">
    <property type="component" value="Unassembled WGS sequence"/>
</dbReference>
<dbReference type="InterPro" id="IPR014001">
    <property type="entry name" value="Helicase_ATP-bd"/>
</dbReference>
<keyword evidence="3" id="KW-0347">Helicase</keyword>
<dbReference type="InterPro" id="IPR027417">
    <property type="entry name" value="P-loop_NTPase"/>
</dbReference>
<dbReference type="PANTHER" id="PTHR12131:SF1">
    <property type="entry name" value="ATP-DEPENDENT RNA HELICASE SUPV3L1, MITOCHONDRIAL-RELATED"/>
    <property type="match status" value="1"/>
</dbReference>
<dbReference type="AlphaFoldDB" id="A0A1C0AR04"/>
<proteinExistence type="predicted"/>
<dbReference type="Pfam" id="PF00270">
    <property type="entry name" value="DEAD"/>
    <property type="match status" value="1"/>
</dbReference>
<dbReference type="SMART" id="SM00487">
    <property type="entry name" value="DEXDc"/>
    <property type="match status" value="1"/>
</dbReference>
<dbReference type="SMART" id="SM00490">
    <property type="entry name" value="HELICc"/>
    <property type="match status" value="1"/>
</dbReference>
<dbReference type="GO" id="GO:0016787">
    <property type="term" value="F:hydrolase activity"/>
    <property type="evidence" value="ECO:0007669"/>
    <property type="project" value="UniProtKB-KW"/>
</dbReference>
<evidence type="ECO:0000259" key="5">
    <source>
        <dbReference type="PROSITE" id="PS51192"/>
    </source>
</evidence>
<evidence type="ECO:0008006" key="9">
    <source>
        <dbReference type="Google" id="ProtNLM"/>
    </source>
</evidence>
<keyword evidence="2" id="KW-0378">Hydrolase</keyword>